<evidence type="ECO:0000313" key="3">
    <source>
        <dbReference type="Proteomes" id="UP000732619"/>
    </source>
</evidence>
<dbReference type="InterPro" id="IPR037914">
    <property type="entry name" value="SpoVT-AbrB_sf"/>
</dbReference>
<dbReference type="AlphaFoldDB" id="A0A8T3VVX4"/>
<dbReference type="Proteomes" id="UP000732619">
    <property type="component" value="Unassembled WGS sequence"/>
</dbReference>
<feature type="domain" description="SpoVT-AbrB" evidence="1">
    <location>
        <begin position="7"/>
        <end position="51"/>
    </location>
</feature>
<organism evidence="2 3">
    <name type="scientific">Methanobrevibacter olleyae</name>
    <dbReference type="NCBI Taxonomy" id="294671"/>
    <lineage>
        <taxon>Archaea</taxon>
        <taxon>Methanobacteriati</taxon>
        <taxon>Methanobacteriota</taxon>
        <taxon>Methanomada group</taxon>
        <taxon>Methanobacteria</taxon>
        <taxon>Methanobacteriales</taxon>
        <taxon>Methanobacteriaceae</taxon>
        <taxon>Methanobrevibacter</taxon>
    </lineage>
</organism>
<gene>
    <name evidence="2" type="ORF">E7Z75_01420</name>
</gene>
<dbReference type="EMBL" id="SUTG01000003">
    <property type="protein sequence ID" value="MBE6511799.1"/>
    <property type="molecule type" value="Genomic_DNA"/>
</dbReference>
<dbReference type="Gene3D" id="2.10.260.10">
    <property type="match status" value="1"/>
</dbReference>
<name>A0A8T3VVX4_METOL</name>
<protein>
    <recommendedName>
        <fullName evidence="1">SpoVT-AbrB domain-containing protein</fullName>
    </recommendedName>
</protein>
<dbReference type="GO" id="GO:0003677">
    <property type="term" value="F:DNA binding"/>
    <property type="evidence" value="ECO:0007669"/>
    <property type="project" value="InterPro"/>
</dbReference>
<dbReference type="Pfam" id="PF04014">
    <property type="entry name" value="MazE_antitoxin"/>
    <property type="match status" value="1"/>
</dbReference>
<evidence type="ECO:0000259" key="1">
    <source>
        <dbReference type="Pfam" id="PF04014"/>
    </source>
</evidence>
<reference evidence="2" key="1">
    <citation type="submission" date="2019-04" db="EMBL/GenBank/DDBJ databases">
        <title>Evolution of Biomass-Degrading Anaerobic Consortia Revealed by Metagenomics.</title>
        <authorList>
            <person name="Peng X."/>
        </authorList>
    </citation>
    <scope>NUCLEOTIDE SEQUENCE</scope>
    <source>
        <strain evidence="2">SIG14</strain>
    </source>
</reference>
<accession>A0A8T3VVX4</accession>
<proteinExistence type="predicted"/>
<evidence type="ECO:0000313" key="2">
    <source>
        <dbReference type="EMBL" id="MBE6511799.1"/>
    </source>
</evidence>
<comment type="caution">
    <text evidence="2">The sequence shown here is derived from an EMBL/GenBank/DDBJ whole genome shotgun (WGS) entry which is preliminary data.</text>
</comment>
<dbReference type="SUPFAM" id="SSF89447">
    <property type="entry name" value="AbrB/MazE/MraZ-like"/>
    <property type="match status" value="1"/>
</dbReference>
<sequence>MIYADTKIYKNNQTAIPSKIRKECNIGPDDIIEWILDDDGKVTLNFRKKVSFKEMRGSIDLGYKTNSVELEKELYE</sequence>
<dbReference type="InterPro" id="IPR007159">
    <property type="entry name" value="SpoVT-AbrB_dom"/>
</dbReference>